<evidence type="ECO:0000256" key="2">
    <source>
        <dbReference type="ARBA" id="ARBA00022801"/>
    </source>
</evidence>
<dbReference type="Gene3D" id="2.60.120.200">
    <property type="match status" value="3"/>
</dbReference>
<dbReference type="CDD" id="cd08983">
    <property type="entry name" value="GH43_Bt3655-like"/>
    <property type="match status" value="2"/>
</dbReference>
<keyword evidence="2" id="KW-0378">Hydrolase</keyword>
<dbReference type="Pfam" id="PF13385">
    <property type="entry name" value="Laminin_G_3"/>
    <property type="match status" value="3"/>
</dbReference>
<evidence type="ECO:0000259" key="7">
    <source>
        <dbReference type="SMART" id="SM00560"/>
    </source>
</evidence>
<dbReference type="InterPro" id="IPR050727">
    <property type="entry name" value="GH43_arabinanases"/>
</dbReference>
<feature type="region of interest" description="Disordered" evidence="5">
    <location>
        <begin position="1873"/>
        <end position="1986"/>
    </location>
</feature>
<comment type="caution">
    <text evidence="9">The sequence shown here is derived from an EMBL/GenBank/DDBJ whole genome shotgun (WGS) entry which is preliminary data.</text>
</comment>
<dbReference type="SUPFAM" id="SSF75005">
    <property type="entry name" value="Arabinanase/levansucrase/invertase"/>
    <property type="match status" value="2"/>
</dbReference>
<dbReference type="InterPro" id="IPR023296">
    <property type="entry name" value="Glyco_hydro_beta-prop_sf"/>
</dbReference>
<dbReference type="RefSeq" id="WP_307341708.1">
    <property type="nucleotide sequence ID" value="NZ_JAUSUD010000010.1"/>
</dbReference>
<evidence type="ECO:0000256" key="3">
    <source>
        <dbReference type="ARBA" id="ARBA00023157"/>
    </source>
</evidence>
<keyword evidence="10" id="KW-1185">Reference proteome</keyword>
<evidence type="ECO:0000256" key="5">
    <source>
        <dbReference type="SAM" id="MobiDB-lite"/>
    </source>
</evidence>
<dbReference type="Proteomes" id="UP001234495">
    <property type="component" value="Unassembled WGS sequence"/>
</dbReference>
<dbReference type="InterPro" id="IPR046780">
    <property type="entry name" value="aBig_2"/>
</dbReference>
<keyword evidence="6" id="KW-0812">Transmembrane</keyword>
<organism evidence="9 10">
    <name type="scientific">Metabacillus malikii</name>
    <dbReference type="NCBI Taxonomy" id="1504265"/>
    <lineage>
        <taxon>Bacteria</taxon>
        <taxon>Bacillati</taxon>
        <taxon>Bacillota</taxon>
        <taxon>Bacilli</taxon>
        <taxon>Bacillales</taxon>
        <taxon>Bacillaceae</taxon>
        <taxon>Metabacillus</taxon>
    </lineage>
</organism>
<protein>
    <submittedName>
        <fullName evidence="9">LPXTG-motif cell wall-anchored protein</fullName>
    </submittedName>
</protein>
<evidence type="ECO:0000256" key="1">
    <source>
        <dbReference type="ARBA" id="ARBA00022729"/>
    </source>
</evidence>
<dbReference type="InterPro" id="IPR006558">
    <property type="entry name" value="LamG-like"/>
</dbReference>
<dbReference type="Gene3D" id="2.115.10.20">
    <property type="entry name" value="Glycosyl hydrolase domain, family 43"/>
    <property type="match status" value="2"/>
</dbReference>
<proteinExistence type="predicted"/>
<accession>A0ABT9ZI32</accession>
<evidence type="ECO:0000259" key="8">
    <source>
        <dbReference type="SMART" id="SM00635"/>
    </source>
</evidence>
<dbReference type="SMART" id="SM00635">
    <property type="entry name" value="BID_2"/>
    <property type="match status" value="1"/>
</dbReference>
<evidence type="ECO:0000313" key="10">
    <source>
        <dbReference type="Proteomes" id="UP001234495"/>
    </source>
</evidence>
<feature type="compositionally biased region" description="Acidic residues" evidence="5">
    <location>
        <begin position="1876"/>
        <end position="1888"/>
    </location>
</feature>
<sequence>MKHRKKLSIVVLTVLFLQTIIGVYPQSLFAEEIPEKNPSLLLHYDMKTTNQNGGQLIMKDVSPQAMFDGKVVNQENGQILNNNEVGYISFNGGNSNSKSAYVEIPKANDGTDLLAGLEDVTISTLFNWENDGQNRWLFGLGTVTDDAENGNKYFFVTPRHGSGDVVATGISKAGWRNESLVKGTAAISANEWQVATVVYSGTTDTITLYVNGKKAATGSAGGKKLAEIIDSNSGYSGFIGKSIFKNDPFLQGMVGDFKVFNGALTDKQVEAVYQETASKINKLNQLTLEDAVTSLELSSYVSKNDEVSSITGDVALPQKGKHGVEISWLSSNQEVISNEGKVTRPLEKDAKVELTATVTYKELTATKTFKATVKRESSNKEKVKQDAKRLTIPNQNQIKGNIHLPTTGEHGSTIQWTSSHPEIIQGSAQSETDDKKLGWVSRPEKDTKVTLTATVTNGDEVAEKKIKVTVVKKPGKKEYDAYFFSYFTGEYEGGEEISFAIAEDPLKWRALNNGQSILQSSMGEKGLRDPFIIRSPEGDKFYMLATDLKMGESTNFDQAQITGSHSLMIWESDDLVNWSEQRMVEVAPKTGGNTWAPEAIYNEKTGEYVVFWASSMKNSETYGNYPNGRPQGQYNVMYYATTRDFHTFSEPKVFIDEGFPTIDTSFVQHDDTFYRFTKSEVNYKVYYEKASDIFYDADGIEENGFQFDEIAGTKSGNTGLIGHQGNNEGQTVFKDIHEDKWYMFLDSWPYHVRWSTDLEDGEQFVKNLLPESEYALPPGPRHGTVIPITKDELNALEAKYGVKGPEQSDTPVVHYTFDEDDVEGTVVKDVSENGYDAKLVGGSVIDQTNTVGKSSGAVKLDGKTGYVELPENLIKQLNLEKMTMSTWVQIGQDQPNQRIFDFSSNTGRTVNRNTMYLSTKGDQGNLEFAIVTPFTEKFANQNSLLNSNYKYAVRAPQLTTSTWHHVAMTIEDYDAVLYVDGKEVSRSSTFNVEPRMLLETTMNYLGKSSKDGHPFFNGSFDDFRIYNRALPADEIASLADAEVPTTPPEEEPEAVSLIVDYDMTNIDGTVVKDNTGTFDGKLINPNQADVMKGNDAGALHFKGGSTASYIELPEGILDNLDSVTISSLVNWKGQQEAEWIFALGQDQNKYLFTTPSRNSGDRSARVGLGVTSWNNEAGANATSGPVKADEWKLVTAVMDGKEETLTLYIDGHEVGKGPTNGYTLDAIKNQDGVSGFIGKSFYSADPYFGGMIADFKIYDGALSQAEISSLQAEAKTKIEKMDGILLQHHAKQLNYDDFLGENISKDEVTTNLDFSNKGENGITITWDSQYQDYISNEGIVKRPTFELGNKSVVITATLSDGKQTIKREFPVTVVKKPSDEEAVKNDARQLIVHNIDDVRGNITLPTSGSEGSTISWKSSHPEVITSTGEVTRPAKGDQAVKLTATITLNGAVVTKGFIANVKEHPKQEKYEGYVFSYFTGEGYENGEQIYFALSEGNNPLKWQELNKGEPALTSDLGEKGLRDPFIIRSPEGDKFYLIATDLKIYGNGNWDRAQRQGSRSIMVWESTDLINWSEQRMVEVSPEEAGNTWAPEIFYDDSTGEYIVFWASKLYENDQHTGDSYQRMMYSKTRDFYTFTEPQVYMDTGYSVIDTTMIEDQGNIYRFTKDERGNSTESPNGKFIFQEVGKSVLDPDFTMIKEGIGKGAIARGEGPTIFKSNIEEKWYMFIDEFGGRGYVPFETTDLQSGEWTVPSDYQLPKRPRHGTVIPVTKTEHEALQQNVPTVKKPNPEKEVEEISLEQSTIQLIAGEKLKLSVNISPIDVSNKGMVWTSSNEDVVTVDDNGTITALKEGEATISVASTSGNAVAFTDVMVKRKTTDEEEPPVPGEGEEPPVPGEGEEPPVSGEGEEPPVPGEGEEPSVPGEGENPPASGEEEDPPTQGEGELPASEDGDPTTGGDGGATPNIENNEEHVMSNDKSDTSVQEGTRQSSSINKNKFFNKLPSTATNVYNLMMIGLAIVAIGFYLKRRIQKQ</sequence>
<keyword evidence="4" id="KW-0326">Glycosidase</keyword>
<keyword evidence="6" id="KW-0472">Membrane</keyword>
<dbReference type="PANTHER" id="PTHR43301">
    <property type="entry name" value="ARABINAN ENDO-1,5-ALPHA-L-ARABINOSIDASE"/>
    <property type="match status" value="1"/>
</dbReference>
<dbReference type="PANTHER" id="PTHR43301:SF3">
    <property type="entry name" value="ARABINAN ENDO-1,5-ALPHA-L-ARABINOSIDASE A-RELATED"/>
    <property type="match status" value="1"/>
</dbReference>
<keyword evidence="1" id="KW-0732">Signal</keyword>
<feature type="domain" description="LamG-like jellyroll fold" evidence="7">
    <location>
        <begin position="1121"/>
        <end position="1265"/>
    </location>
</feature>
<evidence type="ECO:0000256" key="6">
    <source>
        <dbReference type="SAM" id="Phobius"/>
    </source>
</evidence>
<dbReference type="InterPro" id="IPR008964">
    <property type="entry name" value="Invasin/intimin_cell_adhesion"/>
</dbReference>
<reference evidence="9 10" key="1">
    <citation type="submission" date="2023-07" db="EMBL/GenBank/DDBJ databases">
        <title>Genomic Encyclopedia of Type Strains, Phase IV (KMG-IV): sequencing the most valuable type-strain genomes for metagenomic binning, comparative biology and taxonomic classification.</title>
        <authorList>
            <person name="Goeker M."/>
        </authorList>
    </citation>
    <scope>NUCLEOTIDE SEQUENCE [LARGE SCALE GENOMIC DNA]</scope>
    <source>
        <strain evidence="9 10">DSM 29005</strain>
    </source>
</reference>
<feature type="compositionally biased region" description="Basic and acidic residues" evidence="5">
    <location>
        <begin position="1965"/>
        <end position="1976"/>
    </location>
</feature>
<dbReference type="Pfam" id="PF02368">
    <property type="entry name" value="Big_2"/>
    <property type="match status" value="1"/>
</dbReference>
<gene>
    <name evidence="9" type="ORF">J2S19_002460</name>
</gene>
<dbReference type="SMART" id="SM00560">
    <property type="entry name" value="LamGL"/>
    <property type="match status" value="1"/>
</dbReference>
<dbReference type="InterPro" id="IPR003343">
    <property type="entry name" value="Big_2"/>
</dbReference>
<keyword evidence="3" id="KW-1015">Disulfide bond</keyword>
<dbReference type="Gene3D" id="2.60.40.1080">
    <property type="match status" value="1"/>
</dbReference>
<feature type="domain" description="BIG2" evidence="8">
    <location>
        <begin position="1790"/>
        <end position="1867"/>
    </location>
</feature>
<dbReference type="InterPro" id="IPR013320">
    <property type="entry name" value="ConA-like_dom_sf"/>
</dbReference>
<feature type="compositionally biased region" description="Polar residues" evidence="5">
    <location>
        <begin position="1977"/>
        <end position="1986"/>
    </location>
</feature>
<evidence type="ECO:0000256" key="4">
    <source>
        <dbReference type="ARBA" id="ARBA00023295"/>
    </source>
</evidence>
<evidence type="ECO:0000313" key="9">
    <source>
        <dbReference type="EMBL" id="MDQ0231198.1"/>
    </source>
</evidence>
<dbReference type="SUPFAM" id="SSF49373">
    <property type="entry name" value="Invasin/intimin cell-adhesion fragments"/>
    <property type="match status" value="1"/>
</dbReference>
<dbReference type="SUPFAM" id="SSF49899">
    <property type="entry name" value="Concanavalin A-like lectins/glucanases"/>
    <property type="match status" value="3"/>
</dbReference>
<dbReference type="EMBL" id="JAUSUD010000010">
    <property type="protein sequence ID" value="MDQ0231198.1"/>
    <property type="molecule type" value="Genomic_DNA"/>
</dbReference>
<keyword evidence="6" id="KW-1133">Transmembrane helix</keyword>
<feature type="transmembrane region" description="Helical" evidence="6">
    <location>
        <begin position="2005"/>
        <end position="2022"/>
    </location>
</feature>
<dbReference type="Pfam" id="PF20578">
    <property type="entry name" value="aBig_2"/>
    <property type="match status" value="4"/>
</dbReference>
<name>A0ABT9ZI32_9BACI</name>